<dbReference type="KEGG" id="orp:MOP44_08650"/>
<dbReference type="InterPro" id="IPR029063">
    <property type="entry name" value="SAM-dependent_MTases_sf"/>
</dbReference>
<dbReference type="Proteomes" id="UP001059380">
    <property type="component" value="Chromosome"/>
</dbReference>
<organism evidence="1 2">
    <name type="scientific">Occallatibacter riparius</name>
    <dbReference type="NCBI Taxonomy" id="1002689"/>
    <lineage>
        <taxon>Bacteria</taxon>
        <taxon>Pseudomonadati</taxon>
        <taxon>Acidobacteriota</taxon>
        <taxon>Terriglobia</taxon>
        <taxon>Terriglobales</taxon>
        <taxon>Acidobacteriaceae</taxon>
        <taxon>Occallatibacter</taxon>
    </lineage>
</organism>
<accession>A0A9J7BTN9</accession>
<keyword evidence="1" id="KW-0808">Transferase</keyword>
<evidence type="ECO:0000313" key="2">
    <source>
        <dbReference type="Proteomes" id="UP001059380"/>
    </source>
</evidence>
<reference evidence="1" key="1">
    <citation type="submission" date="2021-04" db="EMBL/GenBank/DDBJ databases">
        <title>Phylogenetic analysis of Acidobacteriaceae.</title>
        <authorList>
            <person name="Qiu L."/>
            <person name="Zhang Q."/>
        </authorList>
    </citation>
    <scope>NUCLEOTIDE SEQUENCE</scope>
    <source>
        <strain evidence="1">DSM 25168</strain>
    </source>
</reference>
<dbReference type="AlphaFoldDB" id="A0A9J7BTN9"/>
<dbReference type="Gene3D" id="3.40.50.150">
    <property type="entry name" value="Vaccinia Virus protein VP39"/>
    <property type="match status" value="1"/>
</dbReference>
<dbReference type="RefSeq" id="WP_260795641.1">
    <property type="nucleotide sequence ID" value="NZ_CP093313.1"/>
</dbReference>
<evidence type="ECO:0000313" key="1">
    <source>
        <dbReference type="EMBL" id="UWZ85999.1"/>
    </source>
</evidence>
<dbReference type="EMBL" id="CP093313">
    <property type="protein sequence ID" value="UWZ85999.1"/>
    <property type="molecule type" value="Genomic_DNA"/>
</dbReference>
<name>A0A9J7BTN9_9BACT</name>
<sequence length="459" mass="51676">MSSRPTGTFRDPQGTLYQDGDRIFREIYPRYSAQVLAWLGSEPASRWMREGRMVPTEIVASEPVTLLEHERIEFPSYPWEWAAGQWIAAGLLTLDLCEEALGSGYILKDATPFNVLFSSAKPVFIDVLSFEKRDPNNPLWIAQAQFVRTFLLPLAAYRYLGWPLSASQQRRDGYEPADLAHRLGFAQKWSSPLRSLVALPLLFERSFSEKAAKSHNSIRKVSEDLAELILRRTIRKMRKNLRALTPPVHASRWSGYTETASHYDSGDHAAKQNFVRTSIKSTGALHVLDVGANTGVYSRIAAECGAAVVAWDPDVSATELHYQAASRDELPVLPLVADFARPSPAIGWRNAEYASLLARAKGRFDCVLMLGVLHHLLVAEQIPLAEIIEQLAEITTRWAVLEWVPQEDSQFSGLVRGREELYAHLTESYFTQVLGERFATRSRERLPNGRTLLLVEKVS</sequence>
<dbReference type="Pfam" id="PF13489">
    <property type="entry name" value="Methyltransf_23"/>
    <property type="match status" value="1"/>
</dbReference>
<dbReference type="GO" id="GO:0008168">
    <property type="term" value="F:methyltransferase activity"/>
    <property type="evidence" value="ECO:0007669"/>
    <property type="project" value="UniProtKB-KW"/>
</dbReference>
<dbReference type="SUPFAM" id="SSF53335">
    <property type="entry name" value="S-adenosyl-L-methionine-dependent methyltransferases"/>
    <property type="match status" value="1"/>
</dbReference>
<protein>
    <submittedName>
        <fullName evidence="1">Class I SAM-dependent methyltransferase</fullName>
    </submittedName>
</protein>
<gene>
    <name evidence="1" type="ORF">MOP44_08650</name>
</gene>
<proteinExistence type="predicted"/>
<keyword evidence="1" id="KW-0489">Methyltransferase</keyword>
<keyword evidence="2" id="KW-1185">Reference proteome</keyword>
<dbReference type="GO" id="GO:0032259">
    <property type="term" value="P:methylation"/>
    <property type="evidence" value="ECO:0007669"/>
    <property type="project" value="UniProtKB-KW"/>
</dbReference>